<accession>C0PG19</accession>
<protein>
    <submittedName>
        <fullName evidence="1">Uncharacterized protein</fullName>
    </submittedName>
</protein>
<dbReference type="AlphaFoldDB" id="C0PG19"/>
<proteinExistence type="evidence at transcript level"/>
<evidence type="ECO:0000313" key="1">
    <source>
        <dbReference type="EMBL" id="ACN34135.1"/>
    </source>
</evidence>
<reference evidence="1" key="1">
    <citation type="journal article" date="2009" name="PLoS Genet.">
        <title>Sequencing, mapping, and analysis of 27,455 maize full-length cDNAs.</title>
        <authorList>
            <person name="Soderlund C."/>
            <person name="Descour A."/>
            <person name="Kudrna D."/>
            <person name="Bomhoff M."/>
            <person name="Boyd L."/>
            <person name="Currie J."/>
            <person name="Angelova A."/>
            <person name="Collura K."/>
            <person name="Wissotski M."/>
            <person name="Ashley E."/>
            <person name="Morrow D."/>
            <person name="Fernandes J."/>
            <person name="Walbot V."/>
            <person name="Yu Y."/>
        </authorList>
    </citation>
    <scope>NUCLEOTIDE SEQUENCE</scope>
    <source>
        <strain evidence="1">B73</strain>
    </source>
</reference>
<name>C0PG19_MAIZE</name>
<organism evidence="1">
    <name type="scientific">Zea mays</name>
    <name type="common">Maize</name>
    <dbReference type="NCBI Taxonomy" id="4577"/>
    <lineage>
        <taxon>Eukaryota</taxon>
        <taxon>Viridiplantae</taxon>
        <taxon>Streptophyta</taxon>
        <taxon>Embryophyta</taxon>
        <taxon>Tracheophyta</taxon>
        <taxon>Spermatophyta</taxon>
        <taxon>Magnoliopsida</taxon>
        <taxon>Liliopsida</taxon>
        <taxon>Poales</taxon>
        <taxon>Poaceae</taxon>
        <taxon>PACMAD clade</taxon>
        <taxon>Panicoideae</taxon>
        <taxon>Andropogonodae</taxon>
        <taxon>Andropogoneae</taxon>
        <taxon>Tripsacinae</taxon>
        <taxon>Zea</taxon>
    </lineage>
</organism>
<reference evidence="1" key="2">
    <citation type="submission" date="2012-06" db="EMBL/GenBank/DDBJ databases">
        <authorList>
            <person name="Yu Y."/>
            <person name="Currie J."/>
            <person name="Lomeli R."/>
            <person name="Angelova A."/>
            <person name="Collura K."/>
            <person name="Wissotski M."/>
            <person name="Campos D."/>
            <person name="Kudrna D."/>
            <person name="Golser W."/>
            <person name="Ashely E."/>
            <person name="Descour A."/>
            <person name="Fernandes J."/>
            <person name="Soderlund C."/>
            <person name="Walbot V."/>
        </authorList>
    </citation>
    <scope>NUCLEOTIDE SEQUENCE</scope>
    <source>
        <strain evidence="1">B73</strain>
    </source>
</reference>
<sequence>MHENATLPQRAEKVQALLVGVLILGRPLTRAALLPPIVMALQEKLVDQADCARVEQPRDQIELGPLHIHLHHHVVLLRHGLPQPLGKVKRRDTPDLAVHLLPGSRADAPHATAIGLGLVLLSRIAIDLESECLVLDPGCVRKQRDTLLCRVLRVERRISFDGEHLEGVVLLRVLLAEPAADTGAVAARANVDIQVPALEADIGQRREVLDVLDVSL</sequence>
<dbReference type="EMBL" id="BT067238">
    <property type="protein sequence ID" value="ACN34135.1"/>
    <property type="molecule type" value="mRNA"/>
</dbReference>